<evidence type="ECO:0000313" key="2">
    <source>
        <dbReference type="Proteomes" id="UP000255515"/>
    </source>
</evidence>
<gene>
    <name evidence="1" type="ORF">NCTC11661_00867</name>
</gene>
<proteinExistence type="predicted"/>
<name>A0A376C0D5_9FLAO</name>
<sequence length="359" mass="42991">MENSLSGKSILVIYQPWREFRGSLHSILIEGLKGIGLQVTYLDIENPPQFKNNHIADKFRNIFERKFRNNKQYILYAENKHYNRFFYSQLLKLNKKGEKYDFVLIIKPDEFSEKVVHLASTMGNKTVGYIWDGLRLFLKPNLDKNRKFLDELYSFDKNNIKDFPELDMKFLTNYYVPDAQLTPFNERKVDVYYIGALAGTLPTQRRDWKMANLIKHLKGNLDIRIHISREFQEKDKGLKPEVNYTTEFTTLQENYEKTRNSKIVIDICKSHHIGLSFRFFECLLYKTKIITNNTDVVNYDFYHPNNILVVDFDHIDDYAQQLREFQETPYHDINETIRKKYSLENWIKYIFKQGDYIPF</sequence>
<organism evidence="1 2">
    <name type="scientific">Bergeyella zoohelcum</name>
    <dbReference type="NCBI Taxonomy" id="1015"/>
    <lineage>
        <taxon>Bacteria</taxon>
        <taxon>Pseudomonadati</taxon>
        <taxon>Bacteroidota</taxon>
        <taxon>Flavobacteriia</taxon>
        <taxon>Flavobacteriales</taxon>
        <taxon>Weeksellaceae</taxon>
        <taxon>Bergeyella</taxon>
    </lineage>
</organism>
<protein>
    <submittedName>
        <fullName evidence="1">Uncharacterized protein</fullName>
    </submittedName>
</protein>
<dbReference type="RefSeq" id="WP_002686391.1">
    <property type="nucleotide sequence ID" value="NZ_UFTJ01000001.1"/>
</dbReference>
<dbReference type="Proteomes" id="UP000255515">
    <property type="component" value="Unassembled WGS sequence"/>
</dbReference>
<dbReference type="EMBL" id="UFTJ01000001">
    <property type="protein sequence ID" value="SSZ47201.1"/>
    <property type="molecule type" value="Genomic_DNA"/>
</dbReference>
<dbReference type="AlphaFoldDB" id="A0A376C0D5"/>
<reference evidence="1 2" key="1">
    <citation type="submission" date="2018-06" db="EMBL/GenBank/DDBJ databases">
        <authorList>
            <consortium name="Pathogen Informatics"/>
            <person name="Doyle S."/>
        </authorList>
    </citation>
    <scope>NUCLEOTIDE SEQUENCE [LARGE SCALE GENOMIC DNA]</scope>
    <source>
        <strain evidence="1 2">NCTC11661</strain>
    </source>
</reference>
<accession>A0A376C0D5</accession>
<evidence type="ECO:0000313" key="1">
    <source>
        <dbReference type="EMBL" id="SSZ47201.1"/>
    </source>
</evidence>